<evidence type="ECO:0000256" key="2">
    <source>
        <dbReference type="SAM" id="SignalP"/>
    </source>
</evidence>
<keyword evidence="1" id="KW-0812">Transmembrane</keyword>
<protein>
    <recommendedName>
        <fullName evidence="5">DMT family transporter</fullName>
    </recommendedName>
</protein>
<feature type="transmembrane region" description="Helical" evidence="1">
    <location>
        <begin position="251"/>
        <end position="271"/>
    </location>
</feature>
<comment type="caution">
    <text evidence="3">The sequence shown here is derived from an EMBL/GenBank/DDBJ whole genome shotgun (WGS) entry which is preliminary data.</text>
</comment>
<organism evidence="3 4">
    <name type="scientific">Actinomadura rubteroloni</name>
    <dbReference type="NCBI Taxonomy" id="1926885"/>
    <lineage>
        <taxon>Bacteria</taxon>
        <taxon>Bacillati</taxon>
        <taxon>Actinomycetota</taxon>
        <taxon>Actinomycetes</taxon>
        <taxon>Streptosporangiales</taxon>
        <taxon>Thermomonosporaceae</taxon>
        <taxon>Actinomadura</taxon>
    </lineage>
</organism>
<gene>
    <name evidence="3" type="ORF">BTM25_11360</name>
</gene>
<dbReference type="PANTHER" id="PTHR40761:SF1">
    <property type="entry name" value="CONSERVED INTEGRAL MEMBRANE ALANINE VALINE AND LEUCINE RICH PROTEIN-RELATED"/>
    <property type="match status" value="1"/>
</dbReference>
<keyword evidence="2" id="KW-0732">Signal</keyword>
<sequence precursor="true">MIAAFLALSAAAANALASVLQRKAARTAPAAHTFRLSLFADLLRDPGWLGGIAALIAAFALQAAALSMAGLTLVQPVLSAELPITMILLAAVAPCGLRGVPWTGVGLLTAGLVGLLVAASPRAGVREPGTWSWIVACAICVGGVALLVVAALVARGAVRGVLFGVASSVSFALTAALMKEVTELFGDGLAATVASWELYGMAAAGLGALFLLQNALQSGSLVAVQPALTVTDPVASILLGIGLFGERVRTGPWVAVEVLGVLLIALGSIGLSRSPVLQRHHGVTTKP</sequence>
<feature type="chain" id="PRO_5039471161" description="DMT family transporter" evidence="2">
    <location>
        <begin position="18"/>
        <end position="287"/>
    </location>
</feature>
<evidence type="ECO:0000313" key="3">
    <source>
        <dbReference type="EMBL" id="POM26730.1"/>
    </source>
</evidence>
<dbReference type="PANTHER" id="PTHR40761">
    <property type="entry name" value="CONSERVED INTEGRAL MEMBRANE ALANINE VALINE AND LEUCINE RICH PROTEIN-RELATED"/>
    <property type="match status" value="1"/>
</dbReference>
<dbReference type="AlphaFoldDB" id="A0A2P4UNV2"/>
<feature type="transmembrane region" description="Helical" evidence="1">
    <location>
        <begin position="131"/>
        <end position="153"/>
    </location>
</feature>
<dbReference type="RefSeq" id="WP_103561651.1">
    <property type="nucleotide sequence ID" value="NZ_MTBP01000001.1"/>
</dbReference>
<feature type="transmembrane region" description="Helical" evidence="1">
    <location>
        <begin position="198"/>
        <end position="216"/>
    </location>
</feature>
<dbReference type="Proteomes" id="UP000242367">
    <property type="component" value="Unassembled WGS sequence"/>
</dbReference>
<name>A0A2P4UNV2_9ACTN</name>
<dbReference type="NCBIfam" id="NF038012">
    <property type="entry name" value="DMT_1"/>
    <property type="match status" value="1"/>
</dbReference>
<keyword evidence="4" id="KW-1185">Reference proteome</keyword>
<proteinExistence type="predicted"/>
<reference evidence="3 4" key="1">
    <citation type="journal article" date="2017" name="Chemistry">
        <title>Isolation, Biosynthesis and Chemical Modifications of Rubterolones A-F: Rare Tropolone Alkaloids from Actinomadura sp. 5-2.</title>
        <authorList>
            <person name="Guo H."/>
            <person name="Benndorf R."/>
            <person name="Leichnitz D."/>
            <person name="Klassen J.L."/>
            <person name="Vollmers J."/>
            <person name="Gorls H."/>
            <person name="Steinacker M."/>
            <person name="Weigel C."/>
            <person name="Dahse H.M."/>
            <person name="Kaster A.K."/>
            <person name="de Beer Z.W."/>
            <person name="Poulsen M."/>
            <person name="Beemelmanns C."/>
        </authorList>
    </citation>
    <scope>NUCLEOTIDE SEQUENCE [LARGE SCALE GENOMIC DNA]</scope>
    <source>
        <strain evidence="3 4">5-2</strain>
    </source>
</reference>
<evidence type="ECO:0008006" key="5">
    <source>
        <dbReference type="Google" id="ProtNLM"/>
    </source>
</evidence>
<evidence type="ECO:0000313" key="4">
    <source>
        <dbReference type="Proteomes" id="UP000242367"/>
    </source>
</evidence>
<feature type="transmembrane region" description="Helical" evidence="1">
    <location>
        <begin position="228"/>
        <end position="245"/>
    </location>
</feature>
<keyword evidence="1" id="KW-0472">Membrane</keyword>
<accession>A0A2P4UNV2</accession>
<feature type="transmembrane region" description="Helical" evidence="1">
    <location>
        <begin position="48"/>
        <end position="74"/>
    </location>
</feature>
<feature type="transmembrane region" description="Helical" evidence="1">
    <location>
        <begin position="160"/>
        <end position="178"/>
    </location>
</feature>
<feature type="signal peptide" evidence="2">
    <location>
        <begin position="1"/>
        <end position="17"/>
    </location>
</feature>
<keyword evidence="1" id="KW-1133">Transmembrane helix</keyword>
<dbReference type="EMBL" id="MTBP01000001">
    <property type="protein sequence ID" value="POM26730.1"/>
    <property type="molecule type" value="Genomic_DNA"/>
</dbReference>
<evidence type="ECO:0000256" key="1">
    <source>
        <dbReference type="SAM" id="Phobius"/>
    </source>
</evidence>
<feature type="transmembrane region" description="Helical" evidence="1">
    <location>
        <begin position="86"/>
        <end position="119"/>
    </location>
</feature>